<dbReference type="InterPro" id="IPR009937">
    <property type="entry name" value="Phage_holin_3_6"/>
</dbReference>
<name>A0A8J3C2H1_9ACTN</name>
<comment type="caution">
    <text evidence="3">The sequence shown here is derived from an EMBL/GenBank/DDBJ whole genome shotgun (WGS) entry which is preliminary data.</text>
</comment>
<keyword evidence="2" id="KW-1133">Transmembrane helix</keyword>
<accession>A0A8J3C2H1</accession>
<reference evidence="3" key="2">
    <citation type="submission" date="2020-09" db="EMBL/GenBank/DDBJ databases">
        <authorList>
            <person name="Sun Q."/>
            <person name="Zhou Y."/>
        </authorList>
    </citation>
    <scope>NUCLEOTIDE SEQUENCE</scope>
    <source>
        <strain evidence="3">CGMCC 4.7299</strain>
    </source>
</reference>
<keyword evidence="4" id="KW-1185">Reference proteome</keyword>
<evidence type="ECO:0000256" key="1">
    <source>
        <dbReference type="SAM" id="MobiDB-lite"/>
    </source>
</evidence>
<keyword evidence="2" id="KW-0472">Membrane</keyword>
<evidence type="ECO:0000313" key="4">
    <source>
        <dbReference type="Proteomes" id="UP000656042"/>
    </source>
</evidence>
<dbReference type="AlphaFoldDB" id="A0A8J3C2H1"/>
<dbReference type="RefSeq" id="WP_189081590.1">
    <property type="nucleotide sequence ID" value="NZ_BMMX01000029.1"/>
</dbReference>
<keyword evidence="2" id="KW-0812">Transmembrane</keyword>
<feature type="transmembrane region" description="Helical" evidence="2">
    <location>
        <begin position="82"/>
        <end position="103"/>
    </location>
</feature>
<proteinExistence type="predicted"/>
<evidence type="ECO:0000256" key="2">
    <source>
        <dbReference type="SAM" id="Phobius"/>
    </source>
</evidence>
<reference evidence="3" key="1">
    <citation type="journal article" date="2014" name="Int. J. Syst. Evol. Microbiol.">
        <title>Complete genome sequence of Corynebacterium casei LMG S-19264T (=DSM 44701T), isolated from a smear-ripened cheese.</title>
        <authorList>
            <consortium name="US DOE Joint Genome Institute (JGI-PGF)"/>
            <person name="Walter F."/>
            <person name="Albersmeier A."/>
            <person name="Kalinowski J."/>
            <person name="Ruckert C."/>
        </authorList>
    </citation>
    <scope>NUCLEOTIDE SEQUENCE</scope>
    <source>
        <strain evidence="3">CGMCC 4.7299</strain>
    </source>
</reference>
<organism evidence="3 4">
    <name type="scientific">Mangrovihabitans endophyticus</name>
    <dbReference type="NCBI Taxonomy" id="1751298"/>
    <lineage>
        <taxon>Bacteria</taxon>
        <taxon>Bacillati</taxon>
        <taxon>Actinomycetota</taxon>
        <taxon>Actinomycetes</taxon>
        <taxon>Micromonosporales</taxon>
        <taxon>Micromonosporaceae</taxon>
        <taxon>Mangrovihabitans</taxon>
    </lineage>
</organism>
<sequence>MTDTRVRSAQQASTGELVSHLSEEVSALVRGELALAKAELTEKGKRAGVGAGLFGTAGVLAMYGVGALLVTVGAALALVWPAWLAALVVTAVVFAVAAVVALIGKRQVNRATPPTPTEAMDSSKRDVDAVKAAAHTGRNA</sequence>
<dbReference type="EMBL" id="BMMX01000029">
    <property type="protein sequence ID" value="GGL08174.1"/>
    <property type="molecule type" value="Genomic_DNA"/>
</dbReference>
<evidence type="ECO:0000313" key="3">
    <source>
        <dbReference type="EMBL" id="GGL08174.1"/>
    </source>
</evidence>
<dbReference type="Pfam" id="PF07332">
    <property type="entry name" value="Phage_holin_3_6"/>
    <property type="match status" value="1"/>
</dbReference>
<feature type="region of interest" description="Disordered" evidence="1">
    <location>
        <begin position="111"/>
        <end position="140"/>
    </location>
</feature>
<protein>
    <submittedName>
        <fullName evidence="3">Membrane protein</fullName>
    </submittedName>
</protein>
<feature type="transmembrane region" description="Helical" evidence="2">
    <location>
        <begin position="53"/>
        <end position="76"/>
    </location>
</feature>
<gene>
    <name evidence="3" type="ORF">GCM10012284_48310</name>
</gene>
<dbReference type="Proteomes" id="UP000656042">
    <property type="component" value="Unassembled WGS sequence"/>
</dbReference>